<dbReference type="AlphaFoldDB" id="A0A4V2UXL1"/>
<dbReference type="PANTHER" id="PTHR30006">
    <property type="entry name" value="THIAMINE-BINDING PERIPLASMIC PROTEIN-RELATED"/>
    <property type="match status" value="1"/>
</dbReference>
<sequence length="340" mass="36596">MKLSAMKSLFAAPLLAAALLPVTAPAASAADAICYNCPTEWADWGRMLKAIKADTGVEVPPDNKNSGQSLAQMIAEKASPVADVAYLGVTFGIKAKDAGVTQAYEPKHFSEIPAGLKDPQGHWFTIHSGTLGLFVNTEALGGAPVPACWADLLKPEYKGMVGYLDPSSAFVGYVGAVAVNTALGGSLDNFNPGIDYFKKLAANQPIVPKQTSYARVVSGEIPILFDYDFNAYRAKYSEKGKFAFVIPCEGTLVVPYVMTMVKNDPHPEAAKKVLDYVLSDKGQAMWAAAYLRPVRDVPLPKEVADRFLPATDYARAKPVDYGKMEGVQKGFSDRYLAEVK</sequence>
<keyword evidence="1 2" id="KW-0732">Signal</keyword>
<dbReference type="CDD" id="cd13549">
    <property type="entry name" value="PBP2_Fbp_like_3"/>
    <property type="match status" value="1"/>
</dbReference>
<feature type="signal peptide" evidence="2">
    <location>
        <begin position="1"/>
        <end position="29"/>
    </location>
</feature>
<dbReference type="GO" id="GO:0030288">
    <property type="term" value="C:outer membrane-bounded periplasmic space"/>
    <property type="evidence" value="ECO:0007669"/>
    <property type="project" value="TreeGrafter"/>
</dbReference>
<dbReference type="RefSeq" id="WP_207916062.1">
    <property type="nucleotide sequence ID" value="NZ_SMAI01000008.1"/>
</dbReference>
<proteinExistence type="predicted"/>
<feature type="chain" id="PRO_5020213695" evidence="2">
    <location>
        <begin position="30"/>
        <end position="340"/>
    </location>
</feature>
<dbReference type="GO" id="GO:0030976">
    <property type="term" value="F:thiamine pyrophosphate binding"/>
    <property type="evidence" value="ECO:0007669"/>
    <property type="project" value="TreeGrafter"/>
</dbReference>
<dbReference type="EMBL" id="SMAI01000008">
    <property type="protein sequence ID" value="TCT03868.1"/>
    <property type="molecule type" value="Genomic_DNA"/>
</dbReference>
<dbReference type="Proteomes" id="UP000294664">
    <property type="component" value="Unassembled WGS sequence"/>
</dbReference>
<dbReference type="PANTHER" id="PTHR30006:SF2">
    <property type="entry name" value="ABC TRANSPORTER SUBSTRATE-BINDING PROTEIN"/>
    <property type="match status" value="1"/>
</dbReference>
<gene>
    <name evidence="3" type="ORF">EDC64_10833</name>
</gene>
<protein>
    <submittedName>
        <fullName evidence="3">Putative spermidine/putrescine transport system substrate-binding protein</fullName>
    </submittedName>
</protein>
<keyword evidence="4" id="KW-1185">Reference proteome</keyword>
<evidence type="ECO:0000256" key="2">
    <source>
        <dbReference type="SAM" id="SignalP"/>
    </source>
</evidence>
<organism evidence="3 4">
    <name type="scientific">Aquabacter spiritensis</name>
    <dbReference type="NCBI Taxonomy" id="933073"/>
    <lineage>
        <taxon>Bacteria</taxon>
        <taxon>Pseudomonadati</taxon>
        <taxon>Pseudomonadota</taxon>
        <taxon>Alphaproteobacteria</taxon>
        <taxon>Hyphomicrobiales</taxon>
        <taxon>Xanthobacteraceae</taxon>
        <taxon>Aquabacter</taxon>
    </lineage>
</organism>
<dbReference type="Pfam" id="PF13343">
    <property type="entry name" value="SBP_bac_6"/>
    <property type="match status" value="1"/>
</dbReference>
<evidence type="ECO:0000256" key="1">
    <source>
        <dbReference type="ARBA" id="ARBA00022729"/>
    </source>
</evidence>
<reference evidence="3 4" key="1">
    <citation type="submission" date="2019-03" db="EMBL/GenBank/DDBJ databases">
        <title>Genomic Encyclopedia of Type Strains, Phase IV (KMG-IV): sequencing the most valuable type-strain genomes for metagenomic binning, comparative biology and taxonomic classification.</title>
        <authorList>
            <person name="Goeker M."/>
        </authorList>
    </citation>
    <scope>NUCLEOTIDE SEQUENCE [LARGE SCALE GENOMIC DNA]</scope>
    <source>
        <strain evidence="3 4">DSM 9035</strain>
    </source>
</reference>
<evidence type="ECO:0000313" key="3">
    <source>
        <dbReference type="EMBL" id="TCT03868.1"/>
    </source>
</evidence>
<comment type="caution">
    <text evidence="3">The sequence shown here is derived from an EMBL/GenBank/DDBJ whole genome shotgun (WGS) entry which is preliminary data.</text>
</comment>
<dbReference type="Gene3D" id="3.40.190.10">
    <property type="entry name" value="Periplasmic binding protein-like II"/>
    <property type="match status" value="2"/>
</dbReference>
<evidence type="ECO:0000313" key="4">
    <source>
        <dbReference type="Proteomes" id="UP000294664"/>
    </source>
</evidence>
<dbReference type="SUPFAM" id="SSF53850">
    <property type="entry name" value="Periplasmic binding protein-like II"/>
    <property type="match status" value="1"/>
</dbReference>
<dbReference type="GO" id="GO:0030975">
    <property type="term" value="F:thiamine binding"/>
    <property type="evidence" value="ECO:0007669"/>
    <property type="project" value="TreeGrafter"/>
</dbReference>
<dbReference type="GO" id="GO:0015888">
    <property type="term" value="P:thiamine transport"/>
    <property type="evidence" value="ECO:0007669"/>
    <property type="project" value="TreeGrafter"/>
</dbReference>
<accession>A0A4V2UXL1</accession>
<name>A0A4V2UXL1_9HYPH</name>